<feature type="domain" description="Pilus formation protein N-terminal" evidence="4">
    <location>
        <begin position="37"/>
        <end position="105"/>
    </location>
</feature>
<dbReference type="EMBL" id="CP001940">
    <property type="protein sequence ID" value="ADH85478.1"/>
    <property type="molecule type" value="Genomic_DNA"/>
</dbReference>
<evidence type="ECO:0000256" key="1">
    <source>
        <dbReference type="RuleBase" id="RU004003"/>
    </source>
</evidence>
<proteinExistence type="inferred from homology"/>
<dbReference type="HOGENOM" id="CLU_017952_0_0_7"/>
<evidence type="ECO:0000259" key="4">
    <source>
        <dbReference type="Pfam" id="PF13629"/>
    </source>
</evidence>
<dbReference type="PRINTS" id="PR00811">
    <property type="entry name" value="BCTERIALGSPD"/>
</dbReference>
<name>D6Z1Q3_DESAT</name>
<feature type="domain" description="Type II/III secretion system secretin-like" evidence="3">
    <location>
        <begin position="199"/>
        <end position="360"/>
    </location>
</feature>
<accession>D6Z1Q3</accession>
<dbReference type="InterPro" id="IPR004846">
    <property type="entry name" value="T2SS/T3SS_dom"/>
</dbReference>
<gene>
    <name evidence="5" type="ordered locus">DaAHT2_0774</name>
</gene>
<dbReference type="InterPro" id="IPR032789">
    <property type="entry name" value="T2SS-T3SS_pil_N"/>
</dbReference>
<keyword evidence="6" id="KW-1185">Reference proteome</keyword>
<dbReference type="eggNOG" id="COG4964">
    <property type="taxonomic scope" value="Bacteria"/>
</dbReference>
<evidence type="ECO:0000313" key="6">
    <source>
        <dbReference type="Proteomes" id="UP000001508"/>
    </source>
</evidence>
<comment type="similarity">
    <text evidence="1">Belongs to the bacterial secretin family.</text>
</comment>
<feature type="signal peptide" evidence="2">
    <location>
        <begin position="1"/>
        <end position="29"/>
    </location>
</feature>
<dbReference type="Proteomes" id="UP000001508">
    <property type="component" value="Chromosome"/>
</dbReference>
<dbReference type="STRING" id="589865.DaAHT2_0774"/>
<dbReference type="OrthoDB" id="9775455at2"/>
<dbReference type="GO" id="GO:0009306">
    <property type="term" value="P:protein secretion"/>
    <property type="evidence" value="ECO:0007669"/>
    <property type="project" value="InterPro"/>
</dbReference>
<sequence>MSILKRSVTHPLLLLTMCLAVLLPPGAVAAAPDSWRPDSLRLEAQSQHVISRDQPIIRVAVADPSIMEVEMISQQELLLTALAPGATQLRLWHQETEPEMLRVVVVPAAPYQDYDIQVRADIRVVEVSRRALRQSGVNLLKDSDSITVATTAPGVLTGIDNQAAGLPLASDSGFVPLAQAFNLVAGDAKQRLLGIISLLESNGFAYTLAEPSLTVMSGKTASFLAGGEVPIPVSHGTSGSVSIEYRDFGVRLQLTPTVLDPRRITIEVSPEVSELDFSAAVSTAGVTVPGFRVRRTETTVQLADGESFVISGLISNENASTVEKVPFLGSLPILGAFFKSTRLQSNDKELIMVVTPHLVRPLERGAQVPLPGEHYRDYQPGFGTLLFLEDGSFNRRTHDLEGGFSE</sequence>
<dbReference type="InParanoid" id="D6Z1Q3"/>
<dbReference type="AlphaFoldDB" id="D6Z1Q3"/>
<evidence type="ECO:0000259" key="3">
    <source>
        <dbReference type="Pfam" id="PF00263"/>
    </source>
</evidence>
<evidence type="ECO:0000313" key="5">
    <source>
        <dbReference type="EMBL" id="ADH85478.1"/>
    </source>
</evidence>
<dbReference type="RefSeq" id="WP_013163008.1">
    <property type="nucleotide sequence ID" value="NC_014216.1"/>
</dbReference>
<protein>
    <submittedName>
        <fullName evidence="5">Type II and III secretion system protein</fullName>
    </submittedName>
</protein>
<organism evidence="5 6">
    <name type="scientific">Desulfurivibrio alkaliphilus (strain DSM 19089 / UNIQEM U267 / AHT2)</name>
    <dbReference type="NCBI Taxonomy" id="589865"/>
    <lineage>
        <taxon>Bacteria</taxon>
        <taxon>Pseudomonadati</taxon>
        <taxon>Thermodesulfobacteriota</taxon>
        <taxon>Desulfobulbia</taxon>
        <taxon>Desulfobulbales</taxon>
        <taxon>Desulfobulbaceae</taxon>
        <taxon>Desulfurivibrio</taxon>
    </lineage>
</organism>
<feature type="chain" id="PRO_5003091499" evidence="2">
    <location>
        <begin position="30"/>
        <end position="406"/>
    </location>
</feature>
<dbReference type="PANTHER" id="PTHR30332">
    <property type="entry name" value="PROBABLE GENERAL SECRETION PATHWAY PROTEIN D"/>
    <property type="match status" value="1"/>
</dbReference>
<keyword evidence="2" id="KW-0732">Signal</keyword>
<dbReference type="InterPro" id="IPR050810">
    <property type="entry name" value="Bact_Secretion_Sys_Channel"/>
</dbReference>
<dbReference type="InterPro" id="IPR001775">
    <property type="entry name" value="GspD/PilQ"/>
</dbReference>
<dbReference type="Pfam" id="PF13629">
    <property type="entry name" value="T2SS-T3SS_pil_N"/>
    <property type="match status" value="1"/>
</dbReference>
<dbReference type="Pfam" id="PF00263">
    <property type="entry name" value="Secretin"/>
    <property type="match status" value="1"/>
</dbReference>
<dbReference type="GO" id="GO:0015627">
    <property type="term" value="C:type II protein secretion system complex"/>
    <property type="evidence" value="ECO:0007669"/>
    <property type="project" value="TreeGrafter"/>
</dbReference>
<dbReference type="KEGG" id="dak:DaAHT2_0774"/>
<reference evidence="6" key="1">
    <citation type="submission" date="2010-02" db="EMBL/GenBank/DDBJ databases">
        <title>Complete sequence of Desulfurivibrio alkaliphilus AHT2.</title>
        <authorList>
            <consortium name="US DOE Joint Genome Institute"/>
            <person name="Pitluck S."/>
            <person name="Chertkov O."/>
            <person name="Detter J.C."/>
            <person name="Han C."/>
            <person name="Tapia R."/>
            <person name="Larimer F."/>
            <person name="Land M."/>
            <person name="Hauser L."/>
            <person name="Kyrpides N."/>
            <person name="Mikhailova N."/>
            <person name="Sorokin D.Y."/>
            <person name="Muyzer G."/>
            <person name="Woyke T."/>
        </authorList>
    </citation>
    <scope>NUCLEOTIDE SEQUENCE [LARGE SCALE GENOMIC DNA]</scope>
    <source>
        <strain evidence="6">DSM 19089 / UNIQEM U267 / AHT2</strain>
    </source>
</reference>
<evidence type="ECO:0000256" key="2">
    <source>
        <dbReference type="SAM" id="SignalP"/>
    </source>
</evidence>
<dbReference type="PANTHER" id="PTHR30332:SF17">
    <property type="entry name" value="TYPE IV PILIATION SYSTEM PROTEIN DR_0774-RELATED"/>
    <property type="match status" value="1"/>
</dbReference>